<name>A0A852ZSV7_9ACTN</name>
<feature type="compositionally biased region" description="Low complexity" evidence="1">
    <location>
        <begin position="172"/>
        <end position="216"/>
    </location>
</feature>
<organism evidence="2 3">
    <name type="scientific">Allostreptomyces psammosilenae</name>
    <dbReference type="NCBI Taxonomy" id="1892865"/>
    <lineage>
        <taxon>Bacteria</taxon>
        <taxon>Bacillati</taxon>
        <taxon>Actinomycetota</taxon>
        <taxon>Actinomycetes</taxon>
        <taxon>Kitasatosporales</taxon>
        <taxon>Streptomycetaceae</taxon>
        <taxon>Allostreptomyces</taxon>
    </lineage>
</organism>
<evidence type="ECO:0000313" key="2">
    <source>
        <dbReference type="EMBL" id="NYI05419.1"/>
    </source>
</evidence>
<feature type="compositionally biased region" description="Acidic residues" evidence="1">
    <location>
        <begin position="72"/>
        <end position="83"/>
    </location>
</feature>
<feature type="region of interest" description="Disordered" evidence="1">
    <location>
        <begin position="627"/>
        <end position="691"/>
    </location>
</feature>
<dbReference type="AlphaFoldDB" id="A0A852ZSV7"/>
<comment type="caution">
    <text evidence="2">The sequence shown here is derived from an EMBL/GenBank/DDBJ whole genome shotgun (WGS) entry which is preliminary data.</text>
</comment>
<feature type="compositionally biased region" description="Low complexity" evidence="1">
    <location>
        <begin position="34"/>
        <end position="44"/>
    </location>
</feature>
<feature type="region of interest" description="Disordered" evidence="1">
    <location>
        <begin position="468"/>
        <end position="588"/>
    </location>
</feature>
<evidence type="ECO:0008006" key="4">
    <source>
        <dbReference type="Google" id="ProtNLM"/>
    </source>
</evidence>
<keyword evidence="3" id="KW-1185">Reference proteome</keyword>
<dbReference type="EMBL" id="JACBZD010000001">
    <property type="protein sequence ID" value="NYI05419.1"/>
    <property type="molecule type" value="Genomic_DNA"/>
</dbReference>
<feature type="compositionally biased region" description="Low complexity" evidence="1">
    <location>
        <begin position="486"/>
        <end position="543"/>
    </location>
</feature>
<feature type="compositionally biased region" description="Basic and acidic residues" evidence="1">
    <location>
        <begin position="152"/>
        <end position="164"/>
    </location>
</feature>
<evidence type="ECO:0000256" key="1">
    <source>
        <dbReference type="SAM" id="MobiDB-lite"/>
    </source>
</evidence>
<evidence type="ECO:0000313" key="3">
    <source>
        <dbReference type="Proteomes" id="UP000567795"/>
    </source>
</evidence>
<dbReference type="PANTHER" id="PTHR48125">
    <property type="entry name" value="LP07818P1"/>
    <property type="match status" value="1"/>
</dbReference>
<dbReference type="Gene3D" id="3.30.200.20">
    <property type="entry name" value="Phosphorylase Kinase, domain 1"/>
    <property type="match status" value="1"/>
</dbReference>
<dbReference type="InterPro" id="IPR011009">
    <property type="entry name" value="Kinase-like_dom_sf"/>
</dbReference>
<dbReference type="Gene3D" id="2.60.120.260">
    <property type="entry name" value="Galactose-binding domain-like"/>
    <property type="match status" value="1"/>
</dbReference>
<dbReference type="Proteomes" id="UP000567795">
    <property type="component" value="Unassembled WGS sequence"/>
</dbReference>
<dbReference type="SUPFAM" id="SSF56112">
    <property type="entry name" value="Protein kinase-like (PK-like)"/>
    <property type="match status" value="1"/>
</dbReference>
<gene>
    <name evidence="2" type="ORF">FHU37_002362</name>
</gene>
<dbReference type="CDD" id="cd13973">
    <property type="entry name" value="PK_MviN-like"/>
    <property type="match status" value="1"/>
</dbReference>
<proteinExistence type="predicted"/>
<sequence>MDHGKAAVGLADADKEAAGAPDAPLNGADHDHAAAGVNGTAVAAEVSTADDDTEAAPPTDTRTGPPSAEPTGDGDDSADDEDQPASGGDASGEGASKDDPDGRPAEPAATVVMDAVGDDDAEALANSPEAASAPEPSTRSAGSDQAAGADRSAVDGKVDGKTGLDTRTTPLARTDAPTARTVPTRTAEPPAAAPTPAGATAVHSVPGLPDGPTTPAGGPPPPEVHSGERLAGRYRLEECVTRTDCFSTWKAVDEKLRRPVGIHLLNADHPRAATVLGAARKAALLPDPRFIQVLDAVRAGGTAYVVREWVPDAVDLGRTLLNGPLEPHVAYLMVRQLCEALNAAHEAGLYHLRLVPSAVQHSDGAQFRISGLAVDAALHGLTSEEAEREDTRAVGALLYAALCGRWPTEQGAHELKGVPRDGGRLVAPDHVRAGVHRELSELALLALTDTPQRGRGPVGTPKELAKLLTGIRRPRPPASEAPTAYQPRTKAAPPARPAAPRTAATHHTPAAPTVPARRTPPGGTPPAAGTPRPAAQRPTTPVAGTTRHVGTQVPPRQPRPVVAQPGGPVPPLRPGPPAPAATPARRPRRGRRLMVRAVQLILSMVLLVALGVGSWTVANRLLEAVNGNPDPNSSSSPTPGQTSPEASETPVLTGEPIAVDSAQDFDPSVDNGLVGGNGEENGDEVANVIDGDSSTEWQTMRYYRSPNFGNEKDGVGIILDLGEERPVGEVTVDFSAGDTRAELRAAPTGTTRMPTGSPDDYEVVASGSGAGEVIFSPDSPVETRYLLVWITELPPETGSTWRARISEIEVTG</sequence>
<accession>A0A852ZSV7</accession>
<feature type="compositionally biased region" description="Low complexity" evidence="1">
    <location>
        <begin position="627"/>
        <end position="644"/>
    </location>
</feature>
<reference evidence="2 3" key="1">
    <citation type="submission" date="2020-07" db="EMBL/GenBank/DDBJ databases">
        <title>Sequencing the genomes of 1000 actinobacteria strains.</title>
        <authorList>
            <person name="Klenk H.-P."/>
        </authorList>
    </citation>
    <scope>NUCLEOTIDE SEQUENCE [LARGE SCALE GENOMIC DNA]</scope>
    <source>
        <strain evidence="2 3">DSM 42178</strain>
    </source>
</reference>
<dbReference type="Gene3D" id="1.10.510.10">
    <property type="entry name" value="Transferase(Phosphotransferase) domain 1"/>
    <property type="match status" value="1"/>
</dbReference>
<protein>
    <recommendedName>
        <fullName evidence="4">Protein kinase domain-containing protein</fullName>
    </recommendedName>
</protein>
<dbReference type="PANTHER" id="PTHR48125:SF10">
    <property type="entry name" value="OS12G0136300 PROTEIN"/>
    <property type="match status" value="1"/>
</dbReference>
<feature type="compositionally biased region" description="Low complexity" evidence="1">
    <location>
        <begin position="84"/>
        <end position="94"/>
    </location>
</feature>
<dbReference type="RefSeq" id="WP_179814157.1">
    <property type="nucleotide sequence ID" value="NZ_JACBZD010000001.1"/>
</dbReference>
<dbReference type="InterPro" id="IPR008979">
    <property type="entry name" value="Galactose-bd-like_sf"/>
</dbReference>
<feature type="compositionally biased region" description="Low complexity" evidence="1">
    <location>
        <begin position="123"/>
        <end position="137"/>
    </location>
</feature>
<feature type="compositionally biased region" description="Pro residues" evidence="1">
    <location>
        <begin position="567"/>
        <end position="580"/>
    </location>
</feature>
<feature type="compositionally biased region" description="Basic and acidic residues" evidence="1">
    <location>
        <begin position="95"/>
        <end position="104"/>
    </location>
</feature>
<dbReference type="SUPFAM" id="SSF49785">
    <property type="entry name" value="Galactose-binding domain-like"/>
    <property type="match status" value="1"/>
</dbReference>
<feature type="region of interest" description="Disordered" evidence="1">
    <location>
        <begin position="1"/>
        <end position="227"/>
    </location>
</feature>